<dbReference type="GO" id="GO:0007165">
    <property type="term" value="P:signal transduction"/>
    <property type="evidence" value="ECO:0007669"/>
    <property type="project" value="UniProtKB-KW"/>
</dbReference>
<dbReference type="EMBL" id="AGRW01000051">
    <property type="protein sequence ID" value="EIC01176.1"/>
    <property type="molecule type" value="Genomic_DNA"/>
</dbReference>
<evidence type="ECO:0000256" key="3">
    <source>
        <dbReference type="PROSITE-ProRule" id="PRU00284"/>
    </source>
</evidence>
<dbReference type="InterPro" id="IPR004089">
    <property type="entry name" value="MCPsignal_dom"/>
</dbReference>
<dbReference type="Gene3D" id="3.30.450.20">
    <property type="entry name" value="PAS domain"/>
    <property type="match status" value="1"/>
</dbReference>
<dbReference type="Gene3D" id="6.10.340.10">
    <property type="match status" value="1"/>
</dbReference>
<feature type="domain" description="HAMP" evidence="6">
    <location>
        <begin position="314"/>
        <end position="368"/>
    </location>
</feature>
<dbReference type="eggNOG" id="COG0840">
    <property type="taxonomic scope" value="Bacteria"/>
</dbReference>
<dbReference type="InterPro" id="IPR003660">
    <property type="entry name" value="HAMP_dom"/>
</dbReference>
<evidence type="ECO:0000313" key="8">
    <source>
        <dbReference type="Proteomes" id="UP000003571"/>
    </source>
</evidence>
<evidence type="ECO:0000256" key="4">
    <source>
        <dbReference type="SAM" id="Phobius"/>
    </source>
</evidence>
<dbReference type="SMART" id="SM00283">
    <property type="entry name" value="MA"/>
    <property type="match status" value="1"/>
</dbReference>
<evidence type="ECO:0000259" key="5">
    <source>
        <dbReference type="PROSITE" id="PS50111"/>
    </source>
</evidence>
<accession>H7EM91</accession>
<comment type="caution">
    <text evidence="7">The sequence shown here is derived from an EMBL/GenBank/DDBJ whole genome shotgun (WGS) entry which is preliminary data.</text>
</comment>
<dbReference type="PANTHER" id="PTHR32089:SF112">
    <property type="entry name" value="LYSOZYME-LIKE PROTEIN-RELATED"/>
    <property type="match status" value="1"/>
</dbReference>
<dbReference type="PATRIC" id="fig|907348.3.peg.2068"/>
<reference evidence="7 8" key="1">
    <citation type="submission" date="2011-09" db="EMBL/GenBank/DDBJ databases">
        <title>The draft genome of Treponema saccharophilum DSM 2985.</title>
        <authorList>
            <consortium name="US DOE Joint Genome Institute (JGI-PGF)"/>
            <person name="Lucas S."/>
            <person name="Copeland A."/>
            <person name="Lapidus A."/>
            <person name="Glavina del Rio T."/>
            <person name="Dalin E."/>
            <person name="Tice H."/>
            <person name="Bruce D."/>
            <person name="Goodwin L."/>
            <person name="Pitluck S."/>
            <person name="Peters L."/>
            <person name="Kyrpides N."/>
            <person name="Mavromatis K."/>
            <person name="Ivanova N."/>
            <person name="Markowitz V."/>
            <person name="Cheng J.-F."/>
            <person name="Hugenholtz P."/>
            <person name="Woyke T."/>
            <person name="Wu D."/>
            <person name="Gronow S."/>
            <person name="Wellnitz S."/>
            <person name="Brambilla E."/>
            <person name="Klenk H.-P."/>
            <person name="Eisen J.A."/>
        </authorList>
    </citation>
    <scope>NUCLEOTIDE SEQUENCE [LARGE SCALE GENOMIC DNA]</scope>
    <source>
        <strain evidence="7 8">DSM 2985</strain>
    </source>
</reference>
<keyword evidence="4" id="KW-0812">Transmembrane</keyword>
<dbReference type="STRING" id="907348.TresaDRAFT_0313"/>
<proteinExistence type="inferred from homology"/>
<name>H7EM91_9SPIR</name>
<evidence type="ECO:0000256" key="2">
    <source>
        <dbReference type="ARBA" id="ARBA00029447"/>
    </source>
</evidence>
<keyword evidence="8" id="KW-1185">Reference proteome</keyword>
<protein>
    <submittedName>
        <fullName evidence="7">Methyl-accepting chemotaxis sensory transducer</fullName>
    </submittedName>
</protein>
<dbReference type="SMART" id="SM00304">
    <property type="entry name" value="HAMP"/>
    <property type="match status" value="1"/>
</dbReference>
<feature type="transmembrane region" description="Helical" evidence="4">
    <location>
        <begin position="12"/>
        <end position="34"/>
    </location>
</feature>
<keyword evidence="1 3" id="KW-0807">Transducer</keyword>
<dbReference type="GO" id="GO:0016020">
    <property type="term" value="C:membrane"/>
    <property type="evidence" value="ECO:0007669"/>
    <property type="project" value="InterPro"/>
</dbReference>
<dbReference type="PROSITE" id="PS50885">
    <property type="entry name" value="HAMP"/>
    <property type="match status" value="1"/>
</dbReference>
<feature type="transmembrane region" description="Helical" evidence="4">
    <location>
        <begin position="293"/>
        <end position="313"/>
    </location>
</feature>
<comment type="similarity">
    <text evidence="2">Belongs to the methyl-accepting chemotaxis (MCP) protein family.</text>
</comment>
<dbReference type="CDD" id="cd06225">
    <property type="entry name" value="HAMP"/>
    <property type="match status" value="1"/>
</dbReference>
<organism evidence="7 8">
    <name type="scientific">Treponema saccharophilum DSM 2985</name>
    <dbReference type="NCBI Taxonomy" id="907348"/>
    <lineage>
        <taxon>Bacteria</taxon>
        <taxon>Pseudomonadati</taxon>
        <taxon>Spirochaetota</taxon>
        <taxon>Spirochaetia</taxon>
        <taxon>Spirochaetales</taxon>
        <taxon>Treponemataceae</taxon>
        <taxon>Treponema</taxon>
    </lineage>
</organism>
<dbReference type="AlphaFoldDB" id="H7EM91"/>
<feature type="domain" description="Methyl-accepting transducer" evidence="5">
    <location>
        <begin position="415"/>
        <end position="637"/>
    </location>
</feature>
<dbReference type="Gene3D" id="1.10.287.950">
    <property type="entry name" value="Methyl-accepting chemotaxis protein"/>
    <property type="match status" value="1"/>
</dbReference>
<evidence type="ECO:0000259" key="6">
    <source>
        <dbReference type="PROSITE" id="PS50885"/>
    </source>
</evidence>
<dbReference type="PANTHER" id="PTHR32089">
    <property type="entry name" value="METHYL-ACCEPTING CHEMOTAXIS PROTEIN MCPB"/>
    <property type="match status" value="1"/>
</dbReference>
<dbReference type="Pfam" id="PF00015">
    <property type="entry name" value="MCPsignal"/>
    <property type="match status" value="1"/>
</dbReference>
<sequence length="701" mass="77068">MKGLFKGKLKKISTKFGITVGIEIMIMFGVFMVLSVNKIFKSSSDSVIASMQALTKSFATNLNQRNSKFMQQMRMYTMSDIVRGHDFSTENAVAWLLDHEDIRGKDFKEIIYVDYGTGRAYSDTGREFDVSASEHFERMKGGSLSQYISNLEGTGEDDAVYWVCKSVSKSNVRVGYFAGSVTYATLAAALDEKSIAEEGKTLLIGEDGRIQFYSDTHIAMKANALDSDRLGDTQGMSDMVRKMIQGESGFGWMKYKTGSDLLVYTPVNGTKWSLAFSVPHSYVFRAAREIKNYMIVFVIIIEMILVGTIFIGVKKALKPLSDLEGRIHEIASGTADLTARINVKTDDEVGSVTTGFNRFVEKLQVIMQGIKHSRQTLNTSEGNLGTGIEESNGSVSEIVTSLENVTEQLDKQTKCVNATASAVNEIASNIDSLERMIDRQVEGVNEASSAISGMFSTINDVTNSVESMAGSFDSLEELSRAGNEKQEEMNNKITQIEGQSEMLLQANKVIASIASQTNLLAMNAAIEAAHAGEAGRGFSVVADEIRKLSENSASQSRTIGEQLKKINDSINSVVKASDETSRMFSEVSEKIKETDEIVKNIKAAMEAQKSGSVQINKVLNTMGDSSEEVMRASKEMSNGNKAILDDVRRLKDATDQMNESVRTMSFCTTRMADTDTKLKRIVSDMRSSISKIGEQIDNFEV</sequence>
<dbReference type="PROSITE" id="PS50111">
    <property type="entry name" value="CHEMOTAXIS_TRANSDUC_2"/>
    <property type="match status" value="1"/>
</dbReference>
<dbReference type="SUPFAM" id="SSF58104">
    <property type="entry name" value="Methyl-accepting chemotaxis protein (MCP) signaling domain"/>
    <property type="match status" value="1"/>
</dbReference>
<keyword evidence="4" id="KW-1133">Transmembrane helix</keyword>
<evidence type="ECO:0000313" key="7">
    <source>
        <dbReference type="EMBL" id="EIC01176.1"/>
    </source>
</evidence>
<dbReference type="Pfam" id="PF00672">
    <property type="entry name" value="HAMP"/>
    <property type="match status" value="1"/>
</dbReference>
<dbReference type="RefSeq" id="WP_002705352.1">
    <property type="nucleotide sequence ID" value="NZ_AGRW01000051.1"/>
</dbReference>
<dbReference type="Proteomes" id="UP000003571">
    <property type="component" value="Unassembled WGS sequence"/>
</dbReference>
<evidence type="ECO:0000256" key="1">
    <source>
        <dbReference type="ARBA" id="ARBA00023224"/>
    </source>
</evidence>
<dbReference type="OrthoDB" id="369343at2"/>
<keyword evidence="4" id="KW-0472">Membrane</keyword>
<gene>
    <name evidence="7" type="ORF">TresaDRAFT_0313</name>
</gene>